<dbReference type="Gene3D" id="3.40.50.11030">
    <property type="entry name" value="Threonylcarbamoyl-AMP synthase, C-terminal domain"/>
    <property type="match status" value="1"/>
</dbReference>
<dbReference type="GO" id="GO:0006450">
    <property type="term" value="P:regulation of translational fidelity"/>
    <property type="evidence" value="ECO:0007669"/>
    <property type="project" value="TreeGrafter"/>
</dbReference>
<dbReference type="InterPro" id="IPR017945">
    <property type="entry name" value="DHBP_synth_RibB-like_a/b_dom"/>
</dbReference>
<evidence type="ECO:0000313" key="16">
    <source>
        <dbReference type="EMBL" id="TQV83886.1"/>
    </source>
</evidence>
<evidence type="ECO:0000256" key="10">
    <source>
        <dbReference type="ARBA" id="ARBA00022840"/>
    </source>
</evidence>
<dbReference type="InterPro" id="IPR005145">
    <property type="entry name" value="Sua5_C"/>
</dbReference>
<dbReference type="PROSITE" id="PS51163">
    <property type="entry name" value="YRDC"/>
    <property type="match status" value="1"/>
</dbReference>
<evidence type="ECO:0000256" key="7">
    <source>
        <dbReference type="ARBA" id="ARBA00022694"/>
    </source>
</evidence>
<protein>
    <recommendedName>
        <fullName evidence="4 13">Threonylcarbamoyl-AMP synthase</fullName>
        <shortName evidence="13">TC-AMP synthase</shortName>
        <ecNumber evidence="3 13">2.7.7.87</ecNumber>
    </recommendedName>
    <alternativeName>
        <fullName evidence="11 13">L-threonylcarbamoyladenylate synthase</fullName>
    </alternativeName>
</protein>
<comment type="subcellular location">
    <subcellularLocation>
        <location evidence="1 13">Cytoplasm</location>
    </subcellularLocation>
</comment>
<dbReference type="PIRSF" id="PIRSF004930">
    <property type="entry name" value="Tln_factor_SUA5"/>
    <property type="match status" value="1"/>
</dbReference>
<evidence type="ECO:0000256" key="3">
    <source>
        <dbReference type="ARBA" id="ARBA00012584"/>
    </source>
</evidence>
<comment type="function">
    <text evidence="13">Required for the formation of a threonylcarbamoyl group on adenosine at position 37 (t(6)A37) in tRNAs that read codons beginning with adenine.</text>
</comment>
<dbReference type="NCBIfam" id="TIGR00057">
    <property type="entry name" value="L-threonylcarbamoyladenylate synthase"/>
    <property type="match status" value="1"/>
</dbReference>
<dbReference type="GO" id="GO:0005737">
    <property type="term" value="C:cytoplasm"/>
    <property type="evidence" value="ECO:0007669"/>
    <property type="project" value="UniProtKB-SubCell"/>
</dbReference>
<dbReference type="Pfam" id="PF01300">
    <property type="entry name" value="Sua5_yciO_yrdC"/>
    <property type="match status" value="1"/>
</dbReference>
<dbReference type="EMBL" id="VHSH01000001">
    <property type="protein sequence ID" value="TQV83886.1"/>
    <property type="molecule type" value="Genomic_DNA"/>
</dbReference>
<feature type="binding site" evidence="14">
    <location>
        <position position="63"/>
    </location>
    <ligand>
        <name>ATP</name>
        <dbReference type="ChEBI" id="CHEBI:30616"/>
    </ligand>
</feature>
<dbReference type="InterPro" id="IPR010923">
    <property type="entry name" value="T(6)A37_SUA5"/>
</dbReference>
<evidence type="ECO:0000256" key="11">
    <source>
        <dbReference type="ARBA" id="ARBA00029774"/>
    </source>
</evidence>
<feature type="binding site" evidence="14">
    <location>
        <position position="157"/>
    </location>
    <ligand>
        <name>ATP</name>
        <dbReference type="ChEBI" id="CHEBI:30616"/>
    </ligand>
</feature>
<reference evidence="16 17" key="1">
    <citation type="submission" date="2019-06" db="EMBL/GenBank/DDBJ databases">
        <title>Whole genome sequence for Rhodospirillaceae sp. R148.</title>
        <authorList>
            <person name="Wang G."/>
        </authorList>
    </citation>
    <scope>NUCLEOTIDE SEQUENCE [LARGE SCALE GENOMIC DNA]</scope>
    <source>
        <strain evidence="16 17">R148</strain>
    </source>
</reference>
<dbReference type="AlphaFoldDB" id="A0A545U345"/>
<dbReference type="EC" id="2.7.7.87" evidence="3 13"/>
<feature type="binding site" evidence="14">
    <location>
        <position position="40"/>
    </location>
    <ligand>
        <name>L-threonine</name>
        <dbReference type="ChEBI" id="CHEBI:57926"/>
    </ligand>
</feature>
<keyword evidence="9 13" id="KW-0547">Nucleotide-binding</keyword>
<feature type="domain" description="YrdC-like" evidence="15">
    <location>
        <begin position="18"/>
        <end position="205"/>
    </location>
</feature>
<comment type="similarity">
    <text evidence="2 13">Belongs to the SUA5 family.</text>
</comment>
<evidence type="ECO:0000256" key="4">
    <source>
        <dbReference type="ARBA" id="ARBA00015492"/>
    </source>
</evidence>
<evidence type="ECO:0000256" key="13">
    <source>
        <dbReference type="PIRNR" id="PIRNR004930"/>
    </source>
</evidence>
<feature type="binding site" evidence="14">
    <location>
        <position position="127"/>
    </location>
    <ligand>
        <name>L-threonine</name>
        <dbReference type="ChEBI" id="CHEBI:57926"/>
    </ligand>
</feature>
<evidence type="ECO:0000256" key="1">
    <source>
        <dbReference type="ARBA" id="ARBA00004496"/>
    </source>
</evidence>
<proteinExistence type="inferred from homology"/>
<dbReference type="GO" id="GO:0008033">
    <property type="term" value="P:tRNA processing"/>
    <property type="evidence" value="ECO:0007669"/>
    <property type="project" value="UniProtKB-KW"/>
</dbReference>
<evidence type="ECO:0000256" key="2">
    <source>
        <dbReference type="ARBA" id="ARBA00007663"/>
    </source>
</evidence>
<dbReference type="SUPFAM" id="SSF55821">
    <property type="entry name" value="YrdC/RibB"/>
    <property type="match status" value="1"/>
</dbReference>
<keyword evidence="5 13" id="KW-0963">Cytoplasm</keyword>
<gene>
    <name evidence="16" type="ORF">FKG95_04730</name>
</gene>
<feature type="binding site" evidence="14">
    <location>
        <position position="201"/>
    </location>
    <ligand>
        <name>ATP</name>
        <dbReference type="ChEBI" id="CHEBI:30616"/>
    </ligand>
</feature>
<feature type="binding site" evidence="14">
    <location>
        <position position="187"/>
    </location>
    <ligand>
        <name>L-threonine</name>
        <dbReference type="ChEBI" id="CHEBI:57926"/>
    </ligand>
</feature>
<sequence length="326" mass="34139">MSQEPTHRLAGRILTPDAEAYRAAADLLQAGEVVAFPTETVYGLGADATNDRAVARIFETKGRPSFNPLIVHFETLEAAAREVEINPWAEALAEAFWPGPLTLVLPRKADSRISLLCSAGLPSLAVRVPRHEIGQNLLHAVQRPLAAPSANASGRISPTSAIHVAASLGERVPLILDGGACEVGLESTVIDLSGPRPVILRPGGITRAQLEAVLGTVDEATADSDIKSPGMMTSHYAPSLPIRLGATSVNANEALLAFGPKPLEGAAVTVNLSASGDLTEAAASLFNHLHRLDREKLAGIAVMPVPEQGLGIAINDRLARAAAPRH</sequence>
<evidence type="ECO:0000256" key="14">
    <source>
        <dbReference type="PIRSR" id="PIRSR004930-1"/>
    </source>
</evidence>
<dbReference type="InterPro" id="IPR006070">
    <property type="entry name" value="Sua5-like_dom"/>
</dbReference>
<dbReference type="GO" id="GO:0003725">
    <property type="term" value="F:double-stranded RNA binding"/>
    <property type="evidence" value="ECO:0007669"/>
    <property type="project" value="UniProtKB-UniRule"/>
</dbReference>
<dbReference type="GO" id="GO:0000049">
    <property type="term" value="F:tRNA binding"/>
    <property type="evidence" value="ECO:0007669"/>
    <property type="project" value="TreeGrafter"/>
</dbReference>
<keyword evidence="8 13" id="KW-0548">Nucleotidyltransferase</keyword>
<dbReference type="PANTHER" id="PTHR17490">
    <property type="entry name" value="SUA5"/>
    <property type="match status" value="1"/>
</dbReference>
<keyword evidence="7 13" id="KW-0819">tRNA processing</keyword>
<evidence type="ECO:0000256" key="12">
    <source>
        <dbReference type="ARBA" id="ARBA00048366"/>
    </source>
</evidence>
<dbReference type="OrthoDB" id="9814580at2"/>
<dbReference type="Gene3D" id="3.90.870.10">
    <property type="entry name" value="DHBP synthase"/>
    <property type="match status" value="1"/>
</dbReference>
<dbReference type="Proteomes" id="UP000315252">
    <property type="component" value="Unassembled WGS sequence"/>
</dbReference>
<dbReference type="GO" id="GO:0005524">
    <property type="term" value="F:ATP binding"/>
    <property type="evidence" value="ECO:0007669"/>
    <property type="project" value="UniProtKB-UniRule"/>
</dbReference>
<evidence type="ECO:0000256" key="8">
    <source>
        <dbReference type="ARBA" id="ARBA00022695"/>
    </source>
</evidence>
<dbReference type="InterPro" id="IPR038385">
    <property type="entry name" value="Sua5/YwlC_C"/>
</dbReference>
<evidence type="ECO:0000256" key="5">
    <source>
        <dbReference type="ARBA" id="ARBA00022490"/>
    </source>
</evidence>
<feature type="binding site" evidence="14">
    <location>
        <position position="149"/>
    </location>
    <ligand>
        <name>ATP</name>
        <dbReference type="ChEBI" id="CHEBI:30616"/>
    </ligand>
</feature>
<dbReference type="InterPro" id="IPR050156">
    <property type="entry name" value="TC-AMP_synthase_SUA5"/>
</dbReference>
<keyword evidence="10 13" id="KW-0067">ATP-binding</keyword>
<feature type="binding site" evidence="14">
    <location>
        <position position="67"/>
    </location>
    <ligand>
        <name>ATP</name>
        <dbReference type="ChEBI" id="CHEBI:30616"/>
    </ligand>
</feature>
<comment type="caution">
    <text evidence="16">The sequence shown here is derived from an EMBL/GenBank/DDBJ whole genome shotgun (WGS) entry which is preliminary data.</text>
</comment>
<evidence type="ECO:0000256" key="6">
    <source>
        <dbReference type="ARBA" id="ARBA00022679"/>
    </source>
</evidence>
<dbReference type="FunFam" id="3.90.870.10:FF:000009">
    <property type="entry name" value="Threonylcarbamoyl-AMP synthase, putative"/>
    <property type="match status" value="1"/>
</dbReference>
<dbReference type="RefSeq" id="WP_142895121.1">
    <property type="nucleotide sequence ID" value="NZ_ML660052.1"/>
</dbReference>
<dbReference type="PANTHER" id="PTHR17490:SF16">
    <property type="entry name" value="THREONYLCARBAMOYL-AMP SYNTHASE"/>
    <property type="match status" value="1"/>
</dbReference>
<evidence type="ECO:0000313" key="17">
    <source>
        <dbReference type="Proteomes" id="UP000315252"/>
    </source>
</evidence>
<keyword evidence="6 13" id="KW-0808">Transferase</keyword>
<feature type="binding site" evidence="14">
    <location>
        <position position="72"/>
    </location>
    <ligand>
        <name>L-threonine</name>
        <dbReference type="ChEBI" id="CHEBI:57926"/>
    </ligand>
</feature>
<evidence type="ECO:0000256" key="9">
    <source>
        <dbReference type="ARBA" id="ARBA00022741"/>
    </source>
</evidence>
<comment type="catalytic activity">
    <reaction evidence="12 13">
        <text>L-threonine + hydrogencarbonate + ATP = L-threonylcarbamoyladenylate + diphosphate + H2O</text>
        <dbReference type="Rhea" id="RHEA:36407"/>
        <dbReference type="ChEBI" id="CHEBI:15377"/>
        <dbReference type="ChEBI" id="CHEBI:17544"/>
        <dbReference type="ChEBI" id="CHEBI:30616"/>
        <dbReference type="ChEBI" id="CHEBI:33019"/>
        <dbReference type="ChEBI" id="CHEBI:57926"/>
        <dbReference type="ChEBI" id="CHEBI:73682"/>
        <dbReference type="EC" id="2.7.7.87"/>
    </reaction>
</comment>
<keyword evidence="17" id="KW-1185">Reference proteome</keyword>
<dbReference type="Pfam" id="PF03481">
    <property type="entry name" value="Sua5_C"/>
    <property type="match status" value="1"/>
</dbReference>
<evidence type="ECO:0000259" key="15">
    <source>
        <dbReference type="PROSITE" id="PS51163"/>
    </source>
</evidence>
<feature type="binding site" evidence="14">
    <location>
        <position position="236"/>
    </location>
    <ligand>
        <name>ATP</name>
        <dbReference type="ChEBI" id="CHEBI:30616"/>
    </ligand>
</feature>
<dbReference type="GO" id="GO:0061710">
    <property type="term" value="F:L-threonylcarbamoyladenylate synthase"/>
    <property type="evidence" value="ECO:0007669"/>
    <property type="project" value="UniProtKB-EC"/>
</dbReference>
<accession>A0A545U345</accession>
<feature type="binding site" evidence="14">
    <location>
        <position position="147"/>
    </location>
    <ligand>
        <name>L-threonine</name>
        <dbReference type="ChEBI" id="CHEBI:57926"/>
    </ligand>
</feature>
<organism evidence="16 17">
    <name type="scientific">Denitrobaculum tricleocarpae</name>
    <dbReference type="NCBI Taxonomy" id="2591009"/>
    <lineage>
        <taxon>Bacteria</taxon>
        <taxon>Pseudomonadati</taxon>
        <taxon>Pseudomonadota</taxon>
        <taxon>Alphaproteobacteria</taxon>
        <taxon>Rhodospirillales</taxon>
        <taxon>Rhodospirillaceae</taxon>
        <taxon>Denitrobaculum</taxon>
    </lineage>
</organism>
<name>A0A545U345_9PROT</name>